<dbReference type="InterPro" id="IPR036291">
    <property type="entry name" value="NAD(P)-bd_dom_sf"/>
</dbReference>
<evidence type="ECO:0000256" key="4">
    <source>
        <dbReference type="RuleBase" id="RU000363"/>
    </source>
</evidence>
<dbReference type="PRINTS" id="PR00080">
    <property type="entry name" value="SDRFAMILY"/>
</dbReference>
<dbReference type="FunFam" id="3.40.50.720:FF:000084">
    <property type="entry name" value="Short-chain dehydrogenase reductase"/>
    <property type="match status" value="1"/>
</dbReference>
<dbReference type="InterPro" id="IPR002347">
    <property type="entry name" value="SDR_fam"/>
</dbReference>
<sequence length="275" mass="29349">MGSLDGRVAFITGVARGQGRAHAVRLAREGADIIGVDVCRDYPHMNYPNASTADLEETVRLVEALDRRIVARQADVRDYTELKAAFDEGFVQFGRVDIIIANAGIIRLGDEQDFLAEWKEVIDTNLTGVYHTVRAALDALTQGGRGGSIVITSSTAGLKGTGSPFASNQAYAAAKRGLVGYMQCLANDLAPKMIRVNTIHPTGVVSGMTMNEPMQRLTTEAASGSRNAISAMKNALPIEILQAEDIANAVAWLVSDEAAFITGVQLPLDAGFSVR</sequence>
<dbReference type="InterPro" id="IPR020904">
    <property type="entry name" value="Sc_DH/Rdtase_CS"/>
</dbReference>
<keyword evidence="6" id="KW-1185">Reference proteome</keyword>
<organism evidence="5 6">
    <name type="scientific">Pseudonocardia oroxyli</name>
    <dbReference type="NCBI Taxonomy" id="366584"/>
    <lineage>
        <taxon>Bacteria</taxon>
        <taxon>Bacillati</taxon>
        <taxon>Actinomycetota</taxon>
        <taxon>Actinomycetes</taxon>
        <taxon>Pseudonocardiales</taxon>
        <taxon>Pseudonocardiaceae</taxon>
        <taxon>Pseudonocardia</taxon>
    </lineage>
</organism>
<dbReference type="PROSITE" id="PS00061">
    <property type="entry name" value="ADH_SHORT"/>
    <property type="match status" value="1"/>
</dbReference>
<evidence type="ECO:0000256" key="1">
    <source>
        <dbReference type="ARBA" id="ARBA00006484"/>
    </source>
</evidence>
<keyword evidence="2" id="KW-0560">Oxidoreductase</keyword>
<evidence type="ECO:0000256" key="2">
    <source>
        <dbReference type="ARBA" id="ARBA00023002"/>
    </source>
</evidence>
<dbReference type="PANTHER" id="PTHR42760">
    <property type="entry name" value="SHORT-CHAIN DEHYDROGENASES/REDUCTASES FAMILY MEMBER"/>
    <property type="match status" value="1"/>
</dbReference>
<dbReference type="RefSeq" id="WP_093089653.1">
    <property type="nucleotide sequence ID" value="NZ_FNBE01000025.1"/>
</dbReference>
<dbReference type="NCBIfam" id="TIGR03971">
    <property type="entry name" value="SDR_subfam_1"/>
    <property type="match status" value="1"/>
</dbReference>
<gene>
    <name evidence="5" type="ORF">SAMN05216377_12531</name>
</gene>
<dbReference type="Pfam" id="PF00106">
    <property type="entry name" value="adh_short"/>
    <property type="match status" value="1"/>
</dbReference>
<accession>A0A1G8D935</accession>
<dbReference type="AlphaFoldDB" id="A0A1G8D935"/>
<comment type="similarity">
    <text evidence="1 4">Belongs to the short-chain dehydrogenases/reductases (SDR) family.</text>
</comment>
<dbReference type="PANTHER" id="PTHR42760:SF133">
    <property type="entry name" value="3-OXOACYL-[ACYL-CARRIER-PROTEIN] REDUCTASE"/>
    <property type="match status" value="1"/>
</dbReference>
<dbReference type="SUPFAM" id="SSF51735">
    <property type="entry name" value="NAD(P)-binding Rossmann-fold domains"/>
    <property type="match status" value="1"/>
</dbReference>
<dbReference type="Gene3D" id="3.40.50.720">
    <property type="entry name" value="NAD(P)-binding Rossmann-like Domain"/>
    <property type="match status" value="1"/>
</dbReference>
<evidence type="ECO:0000313" key="6">
    <source>
        <dbReference type="Proteomes" id="UP000198967"/>
    </source>
</evidence>
<proteinExistence type="inferred from homology"/>
<dbReference type="EMBL" id="FNBE01000025">
    <property type="protein sequence ID" value="SDH54221.1"/>
    <property type="molecule type" value="Genomic_DNA"/>
</dbReference>
<dbReference type="GO" id="GO:0016616">
    <property type="term" value="F:oxidoreductase activity, acting on the CH-OH group of donors, NAD or NADP as acceptor"/>
    <property type="evidence" value="ECO:0007669"/>
    <property type="project" value="TreeGrafter"/>
</dbReference>
<dbReference type="CDD" id="cd05233">
    <property type="entry name" value="SDR_c"/>
    <property type="match status" value="1"/>
</dbReference>
<dbReference type="Proteomes" id="UP000198967">
    <property type="component" value="Unassembled WGS sequence"/>
</dbReference>
<dbReference type="PRINTS" id="PR00081">
    <property type="entry name" value="GDHRDH"/>
</dbReference>
<reference evidence="5 6" key="1">
    <citation type="submission" date="2016-10" db="EMBL/GenBank/DDBJ databases">
        <authorList>
            <person name="de Groot N.N."/>
        </authorList>
    </citation>
    <scope>NUCLEOTIDE SEQUENCE [LARGE SCALE GENOMIC DNA]</scope>
    <source>
        <strain evidence="5 6">CGMCC 4.3143</strain>
    </source>
</reference>
<evidence type="ECO:0000256" key="3">
    <source>
        <dbReference type="ARBA" id="ARBA00023027"/>
    </source>
</evidence>
<name>A0A1G8D935_PSEOR</name>
<protein>
    <submittedName>
        <fullName evidence="5">SDR family mycofactocin-dependent oxidoreductase</fullName>
    </submittedName>
</protein>
<dbReference type="NCBIfam" id="NF009467">
    <property type="entry name" value="PRK12826.1-3"/>
    <property type="match status" value="1"/>
</dbReference>
<keyword evidence="3" id="KW-0520">NAD</keyword>
<evidence type="ECO:0000313" key="5">
    <source>
        <dbReference type="EMBL" id="SDH54221.1"/>
    </source>
</evidence>
<dbReference type="STRING" id="366584.SAMN05216377_12531"/>
<dbReference type="OrthoDB" id="3206777at2"/>
<dbReference type="InterPro" id="IPR023985">
    <property type="entry name" value="SDR_subfam_1"/>
</dbReference>